<accession>A0A7C8DCW7</accession>
<dbReference type="Pfam" id="PF01272">
    <property type="entry name" value="GreA_GreB"/>
    <property type="match status" value="1"/>
</dbReference>
<protein>
    <recommendedName>
        <fullName evidence="4">Transcription elongation factor GreA/GreB C-terminal domain-containing protein</fullName>
    </recommendedName>
</protein>
<dbReference type="GO" id="GO:0003682">
    <property type="term" value="F:chromatin binding"/>
    <property type="evidence" value="ECO:0007669"/>
    <property type="project" value="TreeGrafter"/>
</dbReference>
<feature type="coiled-coil region" evidence="1">
    <location>
        <begin position="254"/>
        <end position="288"/>
    </location>
</feature>
<dbReference type="GO" id="GO:0000785">
    <property type="term" value="C:chromatin"/>
    <property type="evidence" value="ECO:0007669"/>
    <property type="project" value="TreeGrafter"/>
</dbReference>
<keyword evidence="3" id="KW-0472">Membrane</keyword>
<dbReference type="GO" id="GO:0000793">
    <property type="term" value="C:condensed chromosome"/>
    <property type="evidence" value="ECO:0007669"/>
    <property type="project" value="TreeGrafter"/>
</dbReference>
<dbReference type="Gene3D" id="3.10.50.30">
    <property type="entry name" value="Transcription elongation factor, GreA/GreB, C-terminal domain"/>
    <property type="match status" value="1"/>
</dbReference>
<dbReference type="GO" id="GO:0000796">
    <property type="term" value="C:condensin complex"/>
    <property type="evidence" value="ECO:0007669"/>
    <property type="project" value="TreeGrafter"/>
</dbReference>
<proteinExistence type="predicted"/>
<evidence type="ECO:0000259" key="4">
    <source>
        <dbReference type="Pfam" id="PF01272"/>
    </source>
</evidence>
<keyword evidence="3" id="KW-0812">Transmembrane</keyword>
<dbReference type="InterPro" id="IPR001437">
    <property type="entry name" value="Tscrpt_elong_fac_GreA/B_C"/>
</dbReference>
<dbReference type="EMBL" id="DUAV01000022">
    <property type="protein sequence ID" value="HIG63425.1"/>
    <property type="molecule type" value="Genomic_DNA"/>
</dbReference>
<dbReference type="GO" id="GO:0003677">
    <property type="term" value="F:DNA binding"/>
    <property type="evidence" value="ECO:0007669"/>
    <property type="project" value="InterPro"/>
</dbReference>
<feature type="transmembrane region" description="Helical" evidence="3">
    <location>
        <begin position="137"/>
        <end position="157"/>
    </location>
</feature>
<feature type="domain" description="Transcription elongation factor GreA/GreB C-terminal" evidence="4">
    <location>
        <begin position="729"/>
        <end position="794"/>
    </location>
</feature>
<name>A0A7C8DCW7_9ARCH</name>
<keyword evidence="3" id="KW-1133">Transmembrane helix</keyword>
<sequence>MIDRLENIQKIAAALAVCAILAVMNVYGLGLWFEIEGQAKNPQSSDANTTAAGGASHFEYNYYTTEVNYYDGGAIEKQSVVRIDDESNYALNRVMQNIRLATIALAAASVYLAYMIYGITGISDRQKLSEILRQLQFGAGASLLLGIVILGLVSQSLPQAILTDYENAHDESHIGCVGEMSLGIWGGGTCNEYKEPGQETSGVEISKFNIQWQPGIALFLIAIGCLVSGGGTFYIVREIAKEWDEHIKPLHDMIEKEETVVEGELDRIQQLRRDLDNNEREVITVEQRLEVVSNTASRINYDEIEALNVDLERISSMAETVGALNNSLNESLVIARKETSEKERRATLAEGEIENDLSSKERLESEIEQMRQKHEEDMHLSDRMTREIGSLREMAEQAELRGEKAEAELREKKPELTSVLDSYEVVKKAYDQVLEEKFSLEQDIKKLEYSTTQDQSREETAKTEREDVVKRIKELSTETKHMKATNTNNKKESIELKKKLRTLQVSAGTAEKKTEDALQKLDKESKKSKELETNIESLKYEMRDPQDVADELDSVRELTKDYKERAKQHADDAKKEREQQKQLRQELKTLQKADKANSDVRNKLNTQLARNKKELDKATAKLNETERKLESERDKRRELTGQLEFLSESFKENLSEDQLKEKIKGIEAEAVLVKDEGASALASAEQMTRENQDLEKKLDDVRKMSVTDDSKAAETAKEALESVIPTSKIGSSLVVKNLIKETEHTYRLVKALSEQDMTKGVLSIENPLGKELFGTKEGQEISMGNTKFKILEIKN</sequence>
<evidence type="ECO:0000313" key="5">
    <source>
        <dbReference type="EMBL" id="HIG63425.1"/>
    </source>
</evidence>
<feature type="transmembrane region" description="Helical" evidence="3">
    <location>
        <begin position="12"/>
        <end position="33"/>
    </location>
</feature>
<comment type="caution">
    <text evidence="5">The sequence shown here is derived from an EMBL/GenBank/DDBJ whole genome shotgun (WGS) entry which is preliminary data.</text>
</comment>
<feature type="compositionally biased region" description="Basic and acidic residues" evidence="2">
    <location>
        <begin position="553"/>
        <end position="602"/>
    </location>
</feature>
<organism evidence="5 6">
    <name type="scientific">Marine Group III euryarchaeote</name>
    <dbReference type="NCBI Taxonomy" id="2173149"/>
    <lineage>
        <taxon>Archaea</taxon>
        <taxon>Methanobacteriati</taxon>
        <taxon>Thermoplasmatota</taxon>
        <taxon>Thermoplasmata</taxon>
        <taxon>Candidatus Thermoprofundales</taxon>
    </lineage>
</organism>
<evidence type="ECO:0000256" key="3">
    <source>
        <dbReference type="SAM" id="Phobius"/>
    </source>
</evidence>
<evidence type="ECO:0000256" key="1">
    <source>
        <dbReference type="SAM" id="Coils"/>
    </source>
</evidence>
<dbReference type="SUPFAM" id="SSF54534">
    <property type="entry name" value="FKBP-like"/>
    <property type="match status" value="1"/>
</dbReference>
<feature type="coiled-coil region" evidence="1">
    <location>
        <begin position="353"/>
        <end position="408"/>
    </location>
</feature>
<dbReference type="PANTHER" id="PTHR43941:SF1">
    <property type="entry name" value="STRUCTURAL MAINTENANCE OF CHROMOSOMES PROTEIN 2"/>
    <property type="match status" value="1"/>
</dbReference>
<evidence type="ECO:0000256" key="2">
    <source>
        <dbReference type="SAM" id="MobiDB-lite"/>
    </source>
</evidence>
<reference evidence="6" key="1">
    <citation type="journal article" date="2019" name="bioRxiv">
        <title>Genome diversification in globally distributed novel marine Proteobacteria is linked to environmental adaptation.</title>
        <authorList>
            <person name="Zhou Z."/>
            <person name="Tran P.Q."/>
            <person name="Kieft K."/>
            <person name="Anantharaman K."/>
        </authorList>
    </citation>
    <scope>NUCLEOTIDE SEQUENCE [LARGE SCALE GENOMIC DNA]</scope>
</reference>
<feature type="region of interest" description="Disordered" evidence="2">
    <location>
        <begin position="450"/>
        <end position="638"/>
    </location>
</feature>
<feature type="compositionally biased region" description="Basic and acidic residues" evidence="2">
    <location>
        <begin position="455"/>
        <end position="481"/>
    </location>
</feature>
<evidence type="ECO:0000313" key="6">
    <source>
        <dbReference type="Proteomes" id="UP000589516"/>
    </source>
</evidence>
<feature type="compositionally biased region" description="Basic and acidic residues" evidence="2">
    <location>
        <begin position="611"/>
        <end position="638"/>
    </location>
</feature>
<dbReference type="PANTHER" id="PTHR43941">
    <property type="entry name" value="STRUCTURAL MAINTENANCE OF CHROMOSOMES PROTEIN 2"/>
    <property type="match status" value="1"/>
</dbReference>
<dbReference type="AlphaFoldDB" id="A0A7C8DCW7"/>
<keyword evidence="1" id="KW-0175">Coiled coil</keyword>
<feature type="transmembrane region" description="Helical" evidence="3">
    <location>
        <begin position="216"/>
        <end position="236"/>
    </location>
</feature>
<dbReference type="Proteomes" id="UP000589516">
    <property type="component" value="Unassembled WGS sequence"/>
</dbReference>
<feature type="compositionally biased region" description="Basic and acidic residues" evidence="2">
    <location>
        <begin position="510"/>
        <end position="546"/>
    </location>
</feature>
<gene>
    <name evidence="5" type="ORF">EYQ16_02765</name>
</gene>
<feature type="transmembrane region" description="Helical" evidence="3">
    <location>
        <begin position="98"/>
        <end position="117"/>
    </location>
</feature>
<dbReference type="GO" id="GO:0032784">
    <property type="term" value="P:regulation of DNA-templated transcription elongation"/>
    <property type="evidence" value="ECO:0007669"/>
    <property type="project" value="InterPro"/>
</dbReference>
<dbReference type="InterPro" id="IPR036953">
    <property type="entry name" value="GreA/GreB_C_sf"/>
</dbReference>